<evidence type="ECO:0000259" key="4">
    <source>
        <dbReference type="PROSITE" id="PS50949"/>
    </source>
</evidence>
<dbReference type="InterPro" id="IPR008920">
    <property type="entry name" value="TF_FadR/GntR_C"/>
</dbReference>
<evidence type="ECO:0000256" key="1">
    <source>
        <dbReference type="ARBA" id="ARBA00023015"/>
    </source>
</evidence>
<dbReference type="Proteomes" id="UP000255265">
    <property type="component" value="Unassembled WGS sequence"/>
</dbReference>
<dbReference type="InterPro" id="IPR036390">
    <property type="entry name" value="WH_DNA-bd_sf"/>
</dbReference>
<protein>
    <submittedName>
        <fullName evidence="5">GntR family transcriptional regulator</fullName>
    </submittedName>
</protein>
<evidence type="ECO:0000256" key="2">
    <source>
        <dbReference type="ARBA" id="ARBA00023125"/>
    </source>
</evidence>
<dbReference type="PANTHER" id="PTHR43537">
    <property type="entry name" value="TRANSCRIPTIONAL REGULATOR, GNTR FAMILY"/>
    <property type="match status" value="1"/>
</dbReference>
<dbReference type="Gene3D" id="1.20.120.530">
    <property type="entry name" value="GntR ligand-binding domain-like"/>
    <property type="match status" value="1"/>
</dbReference>
<dbReference type="AlphaFoldDB" id="A0A370F561"/>
<reference evidence="5 6" key="1">
    <citation type="submission" date="2018-07" db="EMBL/GenBank/DDBJ databases">
        <title>Genomic Encyclopedia of Type Strains, Phase IV (KMG-IV): sequencing the most valuable type-strain genomes for metagenomic binning, comparative biology and taxonomic classification.</title>
        <authorList>
            <person name="Goeker M."/>
        </authorList>
    </citation>
    <scope>NUCLEOTIDE SEQUENCE [LARGE SCALE GENOMIC DNA]</scope>
    <source>
        <strain evidence="5 6">DSM 21352</strain>
    </source>
</reference>
<feature type="domain" description="HTH gntR-type" evidence="4">
    <location>
        <begin position="24"/>
        <end position="91"/>
    </location>
</feature>
<dbReference type="Gene3D" id="1.10.10.10">
    <property type="entry name" value="Winged helix-like DNA-binding domain superfamily/Winged helix DNA-binding domain"/>
    <property type="match status" value="1"/>
</dbReference>
<name>A0A370F561_9BURK</name>
<keyword evidence="1" id="KW-0805">Transcription regulation</keyword>
<evidence type="ECO:0000256" key="3">
    <source>
        <dbReference type="ARBA" id="ARBA00023163"/>
    </source>
</evidence>
<keyword evidence="2" id="KW-0238">DNA-binding</keyword>
<proteinExistence type="predicted"/>
<accession>A0A370F561</accession>
<dbReference type="RefSeq" id="WP_114804591.1">
    <property type="nucleotide sequence ID" value="NZ_QQAV01000014.1"/>
</dbReference>
<gene>
    <name evidence="5" type="ORF">DFR41_1142</name>
</gene>
<dbReference type="OrthoDB" id="8851860at2"/>
<dbReference type="GO" id="GO:0003677">
    <property type="term" value="F:DNA binding"/>
    <property type="evidence" value="ECO:0007669"/>
    <property type="project" value="UniProtKB-KW"/>
</dbReference>
<dbReference type="SMART" id="SM00345">
    <property type="entry name" value="HTH_GNTR"/>
    <property type="match status" value="1"/>
</dbReference>
<comment type="caution">
    <text evidence="5">The sequence shown here is derived from an EMBL/GenBank/DDBJ whole genome shotgun (WGS) entry which is preliminary data.</text>
</comment>
<keyword evidence="3" id="KW-0804">Transcription</keyword>
<sequence>MALASPSDASATDTLGLLKPITRSSVNESVYQALRNKLMNGEFRAGQPLGIQYLADALGTSTMPVREALRRLVAQQGLEPLPNGTTRVPLITRDKLADIRRVRMLVEGQATEWATPRLLPAQLDELDDMARRITRARHAPESLPASLEMNLVFHFTIYQAAQSPVLIAMIESLWLQSGAYLRATRAYLHTDEQPSDHLHEQTVAALRAGDAAGARRCMEQDIAWVFDRLDPELPDHPPSTPLKIRPTP</sequence>
<dbReference type="Pfam" id="PF07729">
    <property type="entry name" value="FCD"/>
    <property type="match status" value="1"/>
</dbReference>
<dbReference type="PROSITE" id="PS50949">
    <property type="entry name" value="HTH_GNTR"/>
    <property type="match status" value="1"/>
</dbReference>
<dbReference type="InterPro" id="IPR011711">
    <property type="entry name" value="GntR_C"/>
</dbReference>
<evidence type="ECO:0000313" key="6">
    <source>
        <dbReference type="Proteomes" id="UP000255265"/>
    </source>
</evidence>
<dbReference type="SUPFAM" id="SSF48008">
    <property type="entry name" value="GntR ligand-binding domain-like"/>
    <property type="match status" value="1"/>
</dbReference>
<keyword evidence="6" id="KW-1185">Reference proteome</keyword>
<dbReference type="PANTHER" id="PTHR43537:SF39">
    <property type="entry name" value="HTH-TYPE TRANSCRIPTIONAL REGULATOR MCBR"/>
    <property type="match status" value="1"/>
</dbReference>
<dbReference type="GO" id="GO:0003700">
    <property type="term" value="F:DNA-binding transcription factor activity"/>
    <property type="evidence" value="ECO:0007669"/>
    <property type="project" value="InterPro"/>
</dbReference>
<organism evidence="5 6">
    <name type="scientific">Pseudacidovorax intermedius</name>
    <dbReference type="NCBI Taxonomy" id="433924"/>
    <lineage>
        <taxon>Bacteria</taxon>
        <taxon>Pseudomonadati</taxon>
        <taxon>Pseudomonadota</taxon>
        <taxon>Betaproteobacteria</taxon>
        <taxon>Burkholderiales</taxon>
        <taxon>Comamonadaceae</taxon>
        <taxon>Pseudacidovorax</taxon>
    </lineage>
</organism>
<dbReference type="SMART" id="SM00895">
    <property type="entry name" value="FCD"/>
    <property type="match status" value="1"/>
</dbReference>
<dbReference type="Pfam" id="PF00392">
    <property type="entry name" value="GntR"/>
    <property type="match status" value="1"/>
</dbReference>
<evidence type="ECO:0000313" key="5">
    <source>
        <dbReference type="EMBL" id="RDI18555.1"/>
    </source>
</evidence>
<dbReference type="InterPro" id="IPR000524">
    <property type="entry name" value="Tscrpt_reg_HTH_GntR"/>
</dbReference>
<dbReference type="EMBL" id="QQAV01000014">
    <property type="protein sequence ID" value="RDI18555.1"/>
    <property type="molecule type" value="Genomic_DNA"/>
</dbReference>
<dbReference type="SUPFAM" id="SSF46785">
    <property type="entry name" value="Winged helix' DNA-binding domain"/>
    <property type="match status" value="1"/>
</dbReference>
<dbReference type="InterPro" id="IPR036388">
    <property type="entry name" value="WH-like_DNA-bd_sf"/>
</dbReference>
<dbReference type="STRING" id="433924.NS331_21240"/>